<protein>
    <submittedName>
        <fullName evidence="3">Uncharacterized protein</fullName>
    </submittedName>
</protein>
<gene>
    <name evidence="3" type="ORF">CXQ85_002169</name>
</gene>
<reference evidence="3 4" key="1">
    <citation type="submission" date="2017-12" db="EMBL/GenBank/DDBJ databases">
        <title>Genome Sequence of a Multidrug-Resistant Candida haemulonii Isolate from a Patient with Chronic Leg Ulcers in Israel.</title>
        <authorList>
            <person name="Chow N.A."/>
            <person name="Gade L."/>
            <person name="Batra D."/>
            <person name="Rowe L.A."/>
            <person name="Ben-Ami R."/>
            <person name="Loparev V.N."/>
            <person name="Litvintseva A.P."/>
        </authorList>
    </citation>
    <scope>NUCLEOTIDE SEQUENCE [LARGE SCALE GENOMIC DNA]</scope>
    <source>
        <strain evidence="3 4">B11899</strain>
    </source>
</reference>
<evidence type="ECO:0000256" key="2">
    <source>
        <dbReference type="SAM" id="Phobius"/>
    </source>
</evidence>
<evidence type="ECO:0000313" key="4">
    <source>
        <dbReference type="Proteomes" id="UP000244309"/>
    </source>
</evidence>
<dbReference type="RefSeq" id="XP_025341322.1">
    <property type="nucleotide sequence ID" value="XM_025485857.1"/>
</dbReference>
<evidence type="ECO:0000256" key="1">
    <source>
        <dbReference type="SAM" id="MobiDB-lite"/>
    </source>
</evidence>
<keyword evidence="2" id="KW-1133">Transmembrane helix</keyword>
<dbReference type="EMBL" id="PKFO01000003">
    <property type="protein sequence ID" value="PVH20382.1"/>
    <property type="molecule type" value="Genomic_DNA"/>
</dbReference>
<feature type="transmembrane region" description="Helical" evidence="2">
    <location>
        <begin position="41"/>
        <end position="59"/>
    </location>
</feature>
<proteinExistence type="predicted"/>
<feature type="region of interest" description="Disordered" evidence="1">
    <location>
        <begin position="132"/>
        <end position="196"/>
    </location>
</feature>
<keyword evidence="2" id="KW-0472">Membrane</keyword>
<keyword evidence="4" id="KW-1185">Reference proteome</keyword>
<dbReference type="GeneID" id="37007500"/>
<dbReference type="AlphaFoldDB" id="A0A2V1ARL4"/>
<dbReference type="OrthoDB" id="3997851at2759"/>
<organism evidence="3 4">
    <name type="scientific">Candidozyma haemuli</name>
    <dbReference type="NCBI Taxonomy" id="45357"/>
    <lineage>
        <taxon>Eukaryota</taxon>
        <taxon>Fungi</taxon>
        <taxon>Dikarya</taxon>
        <taxon>Ascomycota</taxon>
        <taxon>Saccharomycotina</taxon>
        <taxon>Pichiomycetes</taxon>
        <taxon>Metschnikowiaceae</taxon>
        <taxon>Candidozyma</taxon>
    </lineage>
</organism>
<keyword evidence="2" id="KW-0812">Transmembrane</keyword>
<dbReference type="VEuPathDB" id="FungiDB:CXQ85_002169"/>
<accession>A0A2V1ARL4</accession>
<evidence type="ECO:0000313" key="3">
    <source>
        <dbReference type="EMBL" id="PVH20382.1"/>
    </source>
</evidence>
<comment type="caution">
    <text evidence="3">The sequence shown here is derived from an EMBL/GenBank/DDBJ whole genome shotgun (WGS) entry which is preliminary data.</text>
</comment>
<sequence>MQGSYKNNGLPRPYYMKPHSKRTSAYEKMPQQFFLTNSRKLTGYIVMLFLFGLCIFMISQELKAKPDPSYELVDPLEIQKENNGDVGQLVDSSKMEDLADEKAALASKEKNMVVEAPKGGMVNEEHLVGNDEGLVVDGKPSNNKDTGKISGGGVQAARGGDQIASPEEPSNDRDLSKLLEISENAQNPGGVPRGST</sequence>
<name>A0A2V1ARL4_9ASCO</name>
<dbReference type="Proteomes" id="UP000244309">
    <property type="component" value="Unassembled WGS sequence"/>
</dbReference>